<dbReference type="AlphaFoldDB" id="A0A7J8GF49"/>
<keyword evidence="1" id="KW-0472">Membrane</keyword>
<gene>
    <name evidence="3" type="ORF">HJG63_017332</name>
</gene>
<comment type="caution">
    <text evidence="3">The sequence shown here is derived from an EMBL/GenBank/DDBJ whole genome shotgun (WGS) entry which is preliminary data.</text>
</comment>
<name>A0A7J8GF49_ROUAE</name>
<dbReference type="InterPro" id="IPR033231">
    <property type="entry name" value="SECTM1"/>
</dbReference>
<proteinExistence type="predicted"/>
<dbReference type="Proteomes" id="UP000593571">
    <property type="component" value="Unassembled WGS sequence"/>
</dbReference>
<dbReference type="PANTHER" id="PTHR15123">
    <property type="entry name" value="SECRETED AND TRANSMEMBRANE PROTEIN 1"/>
    <property type="match status" value="1"/>
</dbReference>
<keyword evidence="4" id="KW-1185">Reference proteome</keyword>
<keyword evidence="1" id="KW-1133">Transmembrane helix</keyword>
<reference evidence="3 4" key="1">
    <citation type="journal article" date="2020" name="Nature">
        <title>Six reference-quality genomes reveal evolution of bat adaptations.</title>
        <authorList>
            <person name="Jebb D."/>
            <person name="Huang Z."/>
            <person name="Pippel M."/>
            <person name="Hughes G.M."/>
            <person name="Lavrichenko K."/>
            <person name="Devanna P."/>
            <person name="Winkler S."/>
            <person name="Jermiin L.S."/>
            <person name="Skirmuntt E.C."/>
            <person name="Katzourakis A."/>
            <person name="Burkitt-Gray L."/>
            <person name="Ray D.A."/>
            <person name="Sullivan K.A.M."/>
            <person name="Roscito J.G."/>
            <person name="Kirilenko B.M."/>
            <person name="Davalos L.M."/>
            <person name="Corthals A.P."/>
            <person name="Power M.L."/>
            <person name="Jones G."/>
            <person name="Ransome R.D."/>
            <person name="Dechmann D.K.N."/>
            <person name="Locatelli A.G."/>
            <person name="Puechmaille S.J."/>
            <person name="Fedrigo O."/>
            <person name="Jarvis E.D."/>
            <person name="Hiller M."/>
            <person name="Vernes S.C."/>
            <person name="Myers E.W."/>
            <person name="Teeling E.C."/>
        </authorList>
    </citation>
    <scope>NUCLEOTIDE SEQUENCE [LARGE SCALE GENOMIC DNA]</scope>
    <source>
        <strain evidence="3">MRouAeg1</strain>
        <tissue evidence="3">Muscle</tissue>
    </source>
</reference>
<feature type="chain" id="PRO_5029532768" evidence="2">
    <location>
        <begin position="29"/>
        <end position="208"/>
    </location>
</feature>
<dbReference type="GO" id="GO:0016020">
    <property type="term" value="C:membrane"/>
    <property type="evidence" value="ECO:0007669"/>
    <property type="project" value="TreeGrafter"/>
</dbReference>
<feature type="transmembrane region" description="Helical" evidence="1">
    <location>
        <begin position="171"/>
        <end position="191"/>
    </location>
</feature>
<keyword evidence="1 3" id="KW-0812">Transmembrane</keyword>
<feature type="signal peptide" evidence="2">
    <location>
        <begin position="1"/>
        <end position="28"/>
    </location>
</feature>
<protein>
    <submittedName>
        <fullName evidence="3">Secreted and transmembrane 1</fullName>
    </submittedName>
</protein>
<sequence>MRTSTPFLPTPLMLWALLLIAVSPSAQTGKWDNPTCTEGVVSVSRGEPAVMTCYISNPFSQVNICMMVPGGCEPIFWEVPQGRFSRGRWHLWIDGGVAQLETEEAQDTQAGQYKWQLVGGQRNIVFTTLNVSEPWEPPFTPSPPAPGTLHDPLEAQYHGRPQGRLQSQHQVSLALILTALFILGLGVLLWCRRRRSPQVQLVPQTSWS</sequence>
<evidence type="ECO:0000313" key="3">
    <source>
        <dbReference type="EMBL" id="KAF6458724.1"/>
    </source>
</evidence>
<dbReference type="PANTHER" id="PTHR15123:SF5">
    <property type="entry name" value="SECRETED AND TRANSMEMBRANE PROTEIN 1"/>
    <property type="match status" value="1"/>
</dbReference>
<accession>A0A7J8GF49</accession>
<organism evidence="3 4">
    <name type="scientific">Rousettus aegyptiacus</name>
    <name type="common">Egyptian fruit bat</name>
    <name type="synonym">Pteropus aegyptiacus</name>
    <dbReference type="NCBI Taxonomy" id="9407"/>
    <lineage>
        <taxon>Eukaryota</taxon>
        <taxon>Metazoa</taxon>
        <taxon>Chordata</taxon>
        <taxon>Craniata</taxon>
        <taxon>Vertebrata</taxon>
        <taxon>Euteleostomi</taxon>
        <taxon>Mammalia</taxon>
        <taxon>Eutheria</taxon>
        <taxon>Laurasiatheria</taxon>
        <taxon>Chiroptera</taxon>
        <taxon>Yinpterochiroptera</taxon>
        <taxon>Pteropodoidea</taxon>
        <taxon>Pteropodidae</taxon>
        <taxon>Rousettinae</taxon>
        <taxon>Rousettus</taxon>
    </lineage>
</organism>
<evidence type="ECO:0000313" key="4">
    <source>
        <dbReference type="Proteomes" id="UP000593571"/>
    </source>
</evidence>
<evidence type="ECO:0000256" key="2">
    <source>
        <dbReference type="SAM" id="SignalP"/>
    </source>
</evidence>
<dbReference type="GO" id="GO:0006955">
    <property type="term" value="P:immune response"/>
    <property type="evidence" value="ECO:0007669"/>
    <property type="project" value="InterPro"/>
</dbReference>
<evidence type="ECO:0000256" key="1">
    <source>
        <dbReference type="SAM" id="Phobius"/>
    </source>
</evidence>
<dbReference type="GO" id="GO:0005125">
    <property type="term" value="F:cytokine activity"/>
    <property type="evidence" value="ECO:0007669"/>
    <property type="project" value="InterPro"/>
</dbReference>
<dbReference type="OrthoDB" id="9451016at2759"/>
<dbReference type="EMBL" id="JACASE010000006">
    <property type="protein sequence ID" value="KAF6458724.1"/>
    <property type="molecule type" value="Genomic_DNA"/>
</dbReference>
<dbReference type="KEGG" id="ray:107504048"/>
<keyword evidence="2" id="KW-0732">Signal</keyword>